<dbReference type="EMBL" id="RCZM01000005">
    <property type="protein sequence ID" value="TPG15096.1"/>
    <property type="molecule type" value="Genomic_DNA"/>
</dbReference>
<proteinExistence type="predicted"/>
<evidence type="ECO:0000313" key="2">
    <source>
        <dbReference type="Proteomes" id="UP000317722"/>
    </source>
</evidence>
<dbReference type="Proteomes" id="UP000317722">
    <property type="component" value="Unassembled WGS sequence"/>
</dbReference>
<keyword evidence="2" id="KW-1185">Reference proteome</keyword>
<dbReference type="RefSeq" id="WP_140742623.1">
    <property type="nucleotide sequence ID" value="NZ_RCZM01000005.1"/>
</dbReference>
<dbReference type="AlphaFoldDB" id="A0A502CTG2"/>
<gene>
    <name evidence="1" type="ORF">EAH86_16380</name>
</gene>
<organism evidence="1 2">
    <name type="scientific">Pedococcus bigeumensis</name>
    <dbReference type="NCBI Taxonomy" id="433644"/>
    <lineage>
        <taxon>Bacteria</taxon>
        <taxon>Bacillati</taxon>
        <taxon>Actinomycetota</taxon>
        <taxon>Actinomycetes</taxon>
        <taxon>Micrococcales</taxon>
        <taxon>Intrasporangiaceae</taxon>
        <taxon>Pedococcus</taxon>
    </lineage>
</organism>
<comment type="caution">
    <text evidence="1">The sequence shown here is derived from an EMBL/GenBank/DDBJ whole genome shotgun (WGS) entry which is preliminary data.</text>
</comment>
<protein>
    <submittedName>
        <fullName evidence="1">Uncharacterized protein</fullName>
    </submittedName>
</protein>
<evidence type="ECO:0000313" key="1">
    <source>
        <dbReference type="EMBL" id="TPG15096.1"/>
    </source>
</evidence>
<sequence>MAPGQRLRFCGAIAGAGSSSGVRFVVGRWVESPFGPFADVMVEDASGHRTLLAPSDDVAEFVTQTYEFDEVCTTPVSVGVARDGWDVHAEGHLAAYLRLGSRMPLGWLLRAVPRPVATSTRWAGLVDPVARVALRGVRTRGVALEGRREWYGATDLHSLTSLAGSWRGVTLGTLADVDPPCRFGFSSTPSTPSVTSVVTTVAIDAH</sequence>
<name>A0A502CTG2_9MICO</name>
<reference evidence="1 2" key="1">
    <citation type="journal article" date="2019" name="Environ. Microbiol.">
        <title>Species interactions and distinct microbial communities in high Arctic permafrost affected cryosols are associated with the CH4 and CO2 gas fluxes.</title>
        <authorList>
            <person name="Altshuler I."/>
            <person name="Hamel J."/>
            <person name="Turney S."/>
            <person name="Magnuson E."/>
            <person name="Levesque R."/>
            <person name="Greer C."/>
            <person name="Whyte L.G."/>
        </authorList>
    </citation>
    <scope>NUCLEOTIDE SEQUENCE [LARGE SCALE GENOMIC DNA]</scope>
    <source>
        <strain evidence="1 2">S9.3A</strain>
    </source>
</reference>
<dbReference type="OrthoDB" id="3571220at2"/>
<accession>A0A502CTG2</accession>